<evidence type="ECO:0000313" key="2">
    <source>
        <dbReference type="Proteomes" id="UP000642070"/>
    </source>
</evidence>
<dbReference type="RefSeq" id="WP_190254460.1">
    <property type="nucleotide sequence ID" value="NZ_BMPI01000043.1"/>
</dbReference>
<organism evidence="1 2">
    <name type="scientific">Dactylosporangium sucinum</name>
    <dbReference type="NCBI Taxonomy" id="1424081"/>
    <lineage>
        <taxon>Bacteria</taxon>
        <taxon>Bacillati</taxon>
        <taxon>Actinomycetota</taxon>
        <taxon>Actinomycetes</taxon>
        <taxon>Micromonosporales</taxon>
        <taxon>Micromonosporaceae</taxon>
        <taxon>Dactylosporangium</taxon>
    </lineage>
</organism>
<sequence length="74" mass="7945">MARLGDRRCLATHGRCTVRYAVWGTGGGAAAELLTLHLRARGWPVDTAGPAGVPADARRLRLGTGLPDRLARRR</sequence>
<accession>A0A917U7J3</accession>
<evidence type="ECO:0000313" key="1">
    <source>
        <dbReference type="EMBL" id="GGM59841.1"/>
    </source>
</evidence>
<comment type="caution">
    <text evidence="1">The sequence shown here is derived from an EMBL/GenBank/DDBJ whole genome shotgun (WGS) entry which is preliminary data.</text>
</comment>
<reference evidence="1" key="2">
    <citation type="submission" date="2020-09" db="EMBL/GenBank/DDBJ databases">
        <authorList>
            <person name="Sun Q."/>
            <person name="Ohkuma M."/>
        </authorList>
    </citation>
    <scope>NUCLEOTIDE SEQUENCE</scope>
    <source>
        <strain evidence="1">JCM 19831</strain>
    </source>
</reference>
<keyword evidence="2" id="KW-1185">Reference proteome</keyword>
<dbReference type="AlphaFoldDB" id="A0A917U7J3"/>
<protein>
    <submittedName>
        <fullName evidence="1">Uncharacterized protein</fullName>
    </submittedName>
</protein>
<gene>
    <name evidence="1" type="ORF">GCM10007977_071710</name>
</gene>
<name>A0A917U7J3_9ACTN</name>
<dbReference type="Proteomes" id="UP000642070">
    <property type="component" value="Unassembled WGS sequence"/>
</dbReference>
<proteinExistence type="predicted"/>
<reference evidence="1" key="1">
    <citation type="journal article" date="2014" name="Int. J. Syst. Evol. Microbiol.">
        <title>Complete genome sequence of Corynebacterium casei LMG S-19264T (=DSM 44701T), isolated from a smear-ripened cheese.</title>
        <authorList>
            <consortium name="US DOE Joint Genome Institute (JGI-PGF)"/>
            <person name="Walter F."/>
            <person name="Albersmeier A."/>
            <person name="Kalinowski J."/>
            <person name="Ruckert C."/>
        </authorList>
    </citation>
    <scope>NUCLEOTIDE SEQUENCE</scope>
    <source>
        <strain evidence="1">JCM 19831</strain>
    </source>
</reference>
<dbReference type="EMBL" id="BMPI01000043">
    <property type="protein sequence ID" value="GGM59841.1"/>
    <property type="molecule type" value="Genomic_DNA"/>
</dbReference>